<keyword evidence="4" id="KW-1185">Reference proteome</keyword>
<dbReference type="RefSeq" id="WP_338610313.1">
    <property type="nucleotide sequence ID" value="NZ_CP146275.1"/>
</dbReference>
<proteinExistence type="inferred from homology"/>
<dbReference type="PANTHER" id="PTHR42928">
    <property type="entry name" value="TRICARBOXYLATE-BINDING PROTEIN"/>
    <property type="match status" value="1"/>
</dbReference>
<dbReference type="Gene3D" id="3.40.190.10">
    <property type="entry name" value="Periplasmic binding protein-like II"/>
    <property type="match status" value="1"/>
</dbReference>
<evidence type="ECO:0000313" key="3">
    <source>
        <dbReference type="EMBL" id="WWT34413.1"/>
    </source>
</evidence>
<organism evidence="3 4">
    <name type="scientific">Pelagibacterium nitratireducens</name>
    <dbReference type="NCBI Taxonomy" id="1046114"/>
    <lineage>
        <taxon>Bacteria</taxon>
        <taxon>Pseudomonadati</taxon>
        <taxon>Pseudomonadota</taxon>
        <taxon>Alphaproteobacteria</taxon>
        <taxon>Hyphomicrobiales</taxon>
        <taxon>Devosiaceae</taxon>
        <taxon>Pelagibacterium</taxon>
    </lineage>
</organism>
<feature type="signal peptide" evidence="2">
    <location>
        <begin position="1"/>
        <end position="23"/>
    </location>
</feature>
<dbReference type="SUPFAM" id="SSF53850">
    <property type="entry name" value="Periplasmic binding protein-like II"/>
    <property type="match status" value="1"/>
</dbReference>
<protein>
    <submittedName>
        <fullName evidence="3">Tripartite tricarboxylate transporter substrate binding protein</fullName>
    </submittedName>
</protein>
<dbReference type="Pfam" id="PF03401">
    <property type="entry name" value="TctC"/>
    <property type="match status" value="1"/>
</dbReference>
<feature type="chain" id="PRO_5046724361" evidence="2">
    <location>
        <begin position="24"/>
        <end position="322"/>
    </location>
</feature>
<dbReference type="Proteomes" id="UP001369958">
    <property type="component" value="Chromosome"/>
</dbReference>
<dbReference type="InterPro" id="IPR042100">
    <property type="entry name" value="Bug_dom1"/>
</dbReference>
<keyword evidence="2" id="KW-0732">Signal</keyword>
<dbReference type="CDD" id="cd07012">
    <property type="entry name" value="PBP2_Bug_TTT"/>
    <property type="match status" value="1"/>
</dbReference>
<gene>
    <name evidence="3" type="ORF">V6617_08095</name>
</gene>
<evidence type="ECO:0000256" key="2">
    <source>
        <dbReference type="SAM" id="SignalP"/>
    </source>
</evidence>
<evidence type="ECO:0000256" key="1">
    <source>
        <dbReference type="ARBA" id="ARBA00006987"/>
    </source>
</evidence>
<reference evidence="3 4" key="1">
    <citation type="submission" date="2024-02" db="EMBL/GenBank/DDBJ databases">
        <title>Complete genome sequence of Pelagibacterium nitratireducens ZH15.</title>
        <authorList>
            <person name="Zhao L.H."/>
        </authorList>
    </citation>
    <scope>NUCLEOTIDE SEQUENCE [LARGE SCALE GENOMIC DNA]</scope>
    <source>
        <strain evidence="3 4">ZH15</strain>
    </source>
</reference>
<comment type="similarity">
    <text evidence="1">Belongs to the UPF0065 (bug) family.</text>
</comment>
<name>A0ABZ2I3I7_9HYPH</name>
<sequence length="322" mass="33366">MTIRTCLAAAIAASALFSTAAAAQEREPYPVDTVTIIVPYAAGGAGDTVGRIVADELSQRFEANFIVENIGGASGTIGAERAARAPADGSTLLLAGNAIITTAPHLASVGFDPLADLMTIANVSEAPRMLVASKGLPVSNFEEFAAYGRDHPGEMNFGSVGVGSTGHIATVDMLANIGIEANHIPYSGAAEVVQAVLSGDVQFMLDAAAIPQARQDAVTPLAVPGDNRMDDFPEVPTLAEAGYPSIRGTGLQMILAPSGMPEEVVTALERALQDASTSPEFTDILLRAGVTPRYMSGSDLQAALQAEYDNYDQLLSTMGLKQ</sequence>
<dbReference type="PANTHER" id="PTHR42928:SF5">
    <property type="entry name" value="BLR1237 PROTEIN"/>
    <property type="match status" value="1"/>
</dbReference>
<accession>A0ABZ2I3I7</accession>
<dbReference type="PIRSF" id="PIRSF017082">
    <property type="entry name" value="YflP"/>
    <property type="match status" value="1"/>
</dbReference>
<evidence type="ECO:0000313" key="4">
    <source>
        <dbReference type="Proteomes" id="UP001369958"/>
    </source>
</evidence>
<dbReference type="EMBL" id="CP146275">
    <property type="protein sequence ID" value="WWT34413.1"/>
    <property type="molecule type" value="Genomic_DNA"/>
</dbReference>
<dbReference type="InterPro" id="IPR005064">
    <property type="entry name" value="BUG"/>
</dbReference>
<dbReference type="Gene3D" id="3.40.190.150">
    <property type="entry name" value="Bordetella uptake gene, domain 1"/>
    <property type="match status" value="1"/>
</dbReference>